<dbReference type="AlphaFoldDB" id="A0A2S6H0I7"/>
<protein>
    <recommendedName>
        <fullName evidence="6">Secreted protein with PEP-CTERM sorting signal</fullName>
    </recommendedName>
</protein>
<dbReference type="PROSITE" id="PS51257">
    <property type="entry name" value="PROKAR_LIPOPROTEIN"/>
    <property type="match status" value="1"/>
</dbReference>
<evidence type="ECO:0000313" key="4">
    <source>
        <dbReference type="EMBL" id="PPK70995.1"/>
    </source>
</evidence>
<gene>
    <name evidence="4" type="ORF">CLV40_101181</name>
</gene>
<feature type="chain" id="PRO_5038624535" description="Secreted protein with PEP-CTERM sorting signal" evidence="3">
    <location>
        <begin position="20"/>
        <end position="96"/>
    </location>
</feature>
<feature type="region of interest" description="Disordered" evidence="1">
    <location>
        <begin position="53"/>
        <end position="96"/>
    </location>
</feature>
<evidence type="ECO:0000313" key="5">
    <source>
        <dbReference type="Proteomes" id="UP000239203"/>
    </source>
</evidence>
<keyword evidence="2" id="KW-0812">Transmembrane</keyword>
<feature type="transmembrane region" description="Helical" evidence="2">
    <location>
        <begin position="29"/>
        <end position="49"/>
    </location>
</feature>
<keyword evidence="2" id="KW-0472">Membrane</keyword>
<feature type="signal peptide" evidence="3">
    <location>
        <begin position="1"/>
        <end position="19"/>
    </location>
</feature>
<evidence type="ECO:0000256" key="1">
    <source>
        <dbReference type="SAM" id="MobiDB-lite"/>
    </source>
</evidence>
<comment type="caution">
    <text evidence="4">The sequence shown here is derived from an EMBL/GenBank/DDBJ whole genome shotgun (WGS) entry which is preliminary data.</text>
</comment>
<keyword evidence="2" id="KW-1133">Transmembrane helix</keyword>
<dbReference type="Proteomes" id="UP000239203">
    <property type="component" value="Unassembled WGS sequence"/>
</dbReference>
<keyword evidence="3" id="KW-0732">Signal</keyword>
<organism evidence="4 5">
    <name type="scientific">Actinokineospora auranticolor</name>
    <dbReference type="NCBI Taxonomy" id="155976"/>
    <lineage>
        <taxon>Bacteria</taxon>
        <taxon>Bacillati</taxon>
        <taxon>Actinomycetota</taxon>
        <taxon>Actinomycetes</taxon>
        <taxon>Pseudonocardiales</taxon>
        <taxon>Pseudonocardiaceae</taxon>
        <taxon>Actinokineospora</taxon>
    </lineage>
</organism>
<name>A0A2S6H0I7_9PSEU</name>
<sequence>MRKYFLEGFLAIAGAAACAAVATHMSATLWTVMAALLGGVGVACFAASLRPRVPTTTATDDHDKPHRRHRPRRLGTRGAFGSSPTTNTAPTPRATR</sequence>
<evidence type="ECO:0000256" key="2">
    <source>
        <dbReference type="SAM" id="Phobius"/>
    </source>
</evidence>
<feature type="compositionally biased region" description="Basic residues" evidence="1">
    <location>
        <begin position="65"/>
        <end position="75"/>
    </location>
</feature>
<reference evidence="4 5" key="1">
    <citation type="submission" date="2018-02" db="EMBL/GenBank/DDBJ databases">
        <title>Genomic Encyclopedia of Archaeal and Bacterial Type Strains, Phase II (KMG-II): from individual species to whole genera.</title>
        <authorList>
            <person name="Goeker M."/>
        </authorList>
    </citation>
    <scope>NUCLEOTIDE SEQUENCE [LARGE SCALE GENOMIC DNA]</scope>
    <source>
        <strain evidence="4 5">YU 961-1</strain>
    </source>
</reference>
<keyword evidence="5" id="KW-1185">Reference proteome</keyword>
<evidence type="ECO:0000256" key="3">
    <source>
        <dbReference type="SAM" id="SignalP"/>
    </source>
</evidence>
<dbReference type="EMBL" id="PTIX01000001">
    <property type="protein sequence ID" value="PPK70995.1"/>
    <property type="molecule type" value="Genomic_DNA"/>
</dbReference>
<accession>A0A2S6H0I7</accession>
<proteinExistence type="predicted"/>
<evidence type="ECO:0008006" key="6">
    <source>
        <dbReference type="Google" id="ProtNLM"/>
    </source>
</evidence>
<feature type="compositionally biased region" description="Low complexity" evidence="1">
    <location>
        <begin position="84"/>
        <end position="96"/>
    </location>
</feature>